<sequence>MQFLKYSVIRLGLFLVVFLALWKLMLWPIFTAGLIALVIAFAVTYLFFNKLRLAANDDARKAFAKTSASKTDSQLAEEAIEDAYDEKLRSDDK</sequence>
<feature type="transmembrane region" description="Helical" evidence="1">
    <location>
        <begin position="30"/>
        <end position="48"/>
    </location>
</feature>
<dbReference type="RefSeq" id="WP_096257007.1">
    <property type="nucleotide sequence ID" value="NZ_BMKX01000003.1"/>
</dbReference>
<dbReference type="InterPro" id="IPR025323">
    <property type="entry name" value="DUF4229"/>
</dbReference>
<keyword evidence="1" id="KW-0812">Transmembrane</keyword>
<keyword evidence="1" id="KW-1133">Transmembrane helix</keyword>
<evidence type="ECO:0000313" key="2">
    <source>
        <dbReference type="EMBL" id="GGJ59583.1"/>
    </source>
</evidence>
<gene>
    <name evidence="2" type="ORF">GCM10007173_18070</name>
</gene>
<evidence type="ECO:0000256" key="1">
    <source>
        <dbReference type="SAM" id="Phobius"/>
    </source>
</evidence>
<keyword evidence="1" id="KW-0472">Membrane</keyword>
<feature type="transmembrane region" description="Helical" evidence="1">
    <location>
        <begin position="7"/>
        <end position="24"/>
    </location>
</feature>
<protein>
    <recommendedName>
        <fullName evidence="4">DUF4229 domain-containing protein</fullName>
    </recommendedName>
</protein>
<dbReference type="EMBL" id="BMKX01000003">
    <property type="protein sequence ID" value="GGJ59583.1"/>
    <property type="molecule type" value="Genomic_DNA"/>
</dbReference>
<comment type="caution">
    <text evidence="2">The sequence shown here is derived from an EMBL/GenBank/DDBJ whole genome shotgun (WGS) entry which is preliminary data.</text>
</comment>
<evidence type="ECO:0008006" key="4">
    <source>
        <dbReference type="Google" id="ProtNLM"/>
    </source>
</evidence>
<accession>A0ABQ2DIX4</accession>
<organism evidence="2 3">
    <name type="scientific">Glutamicibacter ardleyensis</name>
    <dbReference type="NCBI Taxonomy" id="225894"/>
    <lineage>
        <taxon>Bacteria</taxon>
        <taxon>Bacillati</taxon>
        <taxon>Actinomycetota</taxon>
        <taxon>Actinomycetes</taxon>
        <taxon>Micrococcales</taxon>
        <taxon>Micrococcaceae</taxon>
        <taxon>Glutamicibacter</taxon>
    </lineage>
</organism>
<dbReference type="Proteomes" id="UP000606115">
    <property type="component" value="Unassembled WGS sequence"/>
</dbReference>
<dbReference type="Pfam" id="PF14012">
    <property type="entry name" value="DUF4229"/>
    <property type="match status" value="1"/>
</dbReference>
<dbReference type="GeneID" id="303304175"/>
<evidence type="ECO:0000313" key="3">
    <source>
        <dbReference type="Proteomes" id="UP000606115"/>
    </source>
</evidence>
<name>A0ABQ2DIX4_9MICC</name>
<keyword evidence="3" id="KW-1185">Reference proteome</keyword>
<proteinExistence type="predicted"/>
<reference evidence="3" key="1">
    <citation type="journal article" date="2019" name="Int. J. Syst. Evol. Microbiol.">
        <title>The Global Catalogue of Microorganisms (GCM) 10K type strain sequencing project: providing services to taxonomists for standard genome sequencing and annotation.</title>
        <authorList>
            <consortium name="The Broad Institute Genomics Platform"/>
            <consortium name="The Broad Institute Genome Sequencing Center for Infectious Disease"/>
            <person name="Wu L."/>
            <person name="Ma J."/>
        </authorList>
    </citation>
    <scope>NUCLEOTIDE SEQUENCE [LARGE SCALE GENOMIC DNA]</scope>
    <source>
        <strain evidence="3">CGMCC 1.3685</strain>
    </source>
</reference>